<name>A0A2P2N8Z7_RHIMU</name>
<sequence>MNFGVNWWRRWIIHCHLRRSNIFVPFGNGQSFLLNTLRCVVFHHSCSHDCFL</sequence>
<accession>A0A2P2N8Z7</accession>
<reference evidence="1" key="1">
    <citation type="submission" date="2018-02" db="EMBL/GenBank/DDBJ databases">
        <title>Rhizophora mucronata_Transcriptome.</title>
        <authorList>
            <person name="Meera S.P."/>
            <person name="Sreeshan A."/>
            <person name="Augustine A."/>
        </authorList>
    </citation>
    <scope>NUCLEOTIDE SEQUENCE</scope>
    <source>
        <tissue evidence="1">Leaf</tissue>
    </source>
</reference>
<organism evidence="1">
    <name type="scientific">Rhizophora mucronata</name>
    <name type="common">Asiatic mangrove</name>
    <dbReference type="NCBI Taxonomy" id="61149"/>
    <lineage>
        <taxon>Eukaryota</taxon>
        <taxon>Viridiplantae</taxon>
        <taxon>Streptophyta</taxon>
        <taxon>Embryophyta</taxon>
        <taxon>Tracheophyta</taxon>
        <taxon>Spermatophyta</taxon>
        <taxon>Magnoliopsida</taxon>
        <taxon>eudicotyledons</taxon>
        <taxon>Gunneridae</taxon>
        <taxon>Pentapetalae</taxon>
        <taxon>rosids</taxon>
        <taxon>fabids</taxon>
        <taxon>Malpighiales</taxon>
        <taxon>Rhizophoraceae</taxon>
        <taxon>Rhizophora</taxon>
    </lineage>
</organism>
<dbReference type="EMBL" id="GGEC01058467">
    <property type="protein sequence ID" value="MBX38951.1"/>
    <property type="molecule type" value="Transcribed_RNA"/>
</dbReference>
<dbReference type="AlphaFoldDB" id="A0A2P2N8Z7"/>
<protein>
    <submittedName>
        <fullName evidence="1">Uncharacterized protein</fullName>
    </submittedName>
</protein>
<evidence type="ECO:0000313" key="1">
    <source>
        <dbReference type="EMBL" id="MBX38951.1"/>
    </source>
</evidence>
<proteinExistence type="predicted"/>